<evidence type="ECO:0000313" key="4">
    <source>
        <dbReference type="EMBL" id="KAJ4349347.1"/>
    </source>
</evidence>
<proteinExistence type="predicted"/>
<dbReference type="AlphaFoldDB" id="A0A9W8XFW0"/>
<keyword evidence="1" id="KW-0677">Repeat</keyword>
<protein>
    <recommendedName>
        <fullName evidence="3">Nephrocystin 3-like N-terminal domain-containing protein</fullName>
    </recommendedName>
</protein>
<dbReference type="GeneID" id="80911491"/>
<sequence length="1064" mass="121589">MDPVTAVGLVANILQFVELGCKIFTNAKEIRHSASGLTQNDQRTMDVISEMHRLSLNLETPGREPSDANEKALFKLACECRKLSHEILKLLDKTSTKNPGSKSEAIRSTVRRMRSNIKDRLISLAIDNETQLSTINDLNANLKHLHDRLSSSSSSNDDLMQKVRELVQLPQAAREAVAQQQILRMLDNDDFNLRYDIVDKAHRETFRWIVEEGNNAESERLSDSRKLLRTWLAEEQGGFHIAGKLGSGKSTLMKFLFSHPKTVSDLQEWSGTREFKSSFRSMVSLHYLGTRRLAFVNFFFWRPGSTWQNSVRGLLQHLVYGTLRSCPELIQVAFPVLWEETVQSFRHPFEPYHYDRRSIGDETIQTALGNILTHAKVHKTHRLCFFIDALDEQNDPSPQNDHKALVEMIQSWSESSDGALKVCVSSREDNVFMNAFNPNRRLRLQDLTRQDLEEYVDQKLPDIPSTDTRQRISATIVERSCGIFLWVVLVVKALREAFEDGRELSDFEAELNCLPSELEALFAYLLRTIPVSRRRNAYCFLRLMPYPTTIRIPLHGVLYLEKYLKNPRFALEEGPSKPRFGQDPHSRVSPREEAELVKARKTLQGDCRGLVESQEYEGKHHVVFTHRSVPEFLEKPATKELMGSETSDFIVGEALAQMLLGQLRAADESRADIDPQYKTLTLGYIFDVLYIYHDKKRRQHDPTNEYLTVLENELQRKRVAILGPYTYSLPGFGDILKSLFRNDDRDEQEATRIFHPCYALAIFGDLDYVEWKLEQDPLLMVHAGNRSLLLVFMISGLTSRDCNWWGPQVVRIAQQLLAMGSLESPHCILAMLIMWLTLWQSDDHQKFMGSKPFFGPLFAALLGKVEEENHFANNFSVERMVMDKSTVLEVYWNEESLTYEQYGNDCRRGRGIELAQALGNDRFKLRDVIELLNFENGDEILALIDRIEAPAGSSGGLDQTADTSRTSTSHTQMRNLSVGLSAEPLEKDASVEREKPKEEAADDCEATPVQALRWHLRSSLSGLRTVYFLFALVGRLSTLLSPSRPLIYRPGILCAFLVYRVLSG</sequence>
<feature type="region of interest" description="Disordered" evidence="2">
    <location>
        <begin position="952"/>
        <end position="977"/>
    </location>
</feature>
<comment type="caution">
    <text evidence="4">The sequence shown here is derived from an EMBL/GenBank/DDBJ whole genome shotgun (WGS) entry which is preliminary data.</text>
</comment>
<evidence type="ECO:0000256" key="1">
    <source>
        <dbReference type="ARBA" id="ARBA00022737"/>
    </source>
</evidence>
<name>A0A9W8XFW0_9PLEO</name>
<dbReference type="SUPFAM" id="SSF52540">
    <property type="entry name" value="P-loop containing nucleoside triphosphate hydrolases"/>
    <property type="match status" value="1"/>
</dbReference>
<evidence type="ECO:0000256" key="2">
    <source>
        <dbReference type="SAM" id="MobiDB-lite"/>
    </source>
</evidence>
<dbReference type="Pfam" id="PF24883">
    <property type="entry name" value="NPHP3_N"/>
    <property type="match status" value="1"/>
</dbReference>
<accession>A0A9W8XFW0</accession>
<dbReference type="InterPro" id="IPR056884">
    <property type="entry name" value="NPHP3-like_N"/>
</dbReference>
<dbReference type="PANTHER" id="PTHR10039">
    <property type="entry name" value="AMELOGENIN"/>
    <property type="match status" value="1"/>
</dbReference>
<dbReference type="OrthoDB" id="443402at2759"/>
<reference evidence="4" key="1">
    <citation type="submission" date="2022-10" db="EMBL/GenBank/DDBJ databases">
        <title>Tapping the CABI collections for fungal endophytes: first genome assemblies for Collariella, Neodidymelliopsis, Ascochyta clinopodiicola, Didymella pomorum, Didymosphaeria variabile, Neocosmospora piperis and Neocucurbitaria cava.</title>
        <authorList>
            <person name="Hill R."/>
        </authorList>
    </citation>
    <scope>NUCLEOTIDE SEQUENCE</scope>
    <source>
        <strain evidence="4">IMI 356815</strain>
    </source>
</reference>
<evidence type="ECO:0000313" key="5">
    <source>
        <dbReference type="Proteomes" id="UP001140513"/>
    </source>
</evidence>
<organism evidence="4 5">
    <name type="scientific">Didymosphaeria variabile</name>
    <dbReference type="NCBI Taxonomy" id="1932322"/>
    <lineage>
        <taxon>Eukaryota</taxon>
        <taxon>Fungi</taxon>
        <taxon>Dikarya</taxon>
        <taxon>Ascomycota</taxon>
        <taxon>Pezizomycotina</taxon>
        <taxon>Dothideomycetes</taxon>
        <taxon>Pleosporomycetidae</taxon>
        <taxon>Pleosporales</taxon>
        <taxon>Massarineae</taxon>
        <taxon>Didymosphaeriaceae</taxon>
        <taxon>Didymosphaeria</taxon>
    </lineage>
</organism>
<dbReference type="PANTHER" id="PTHR10039:SF5">
    <property type="entry name" value="NACHT DOMAIN-CONTAINING PROTEIN"/>
    <property type="match status" value="1"/>
</dbReference>
<feature type="compositionally biased region" description="Polar residues" evidence="2">
    <location>
        <begin position="956"/>
        <end position="975"/>
    </location>
</feature>
<gene>
    <name evidence="4" type="ORF">N0V89_007961</name>
</gene>
<feature type="domain" description="Nephrocystin 3-like N-terminal" evidence="3">
    <location>
        <begin position="228"/>
        <end position="427"/>
    </location>
</feature>
<dbReference type="Proteomes" id="UP001140513">
    <property type="component" value="Unassembled WGS sequence"/>
</dbReference>
<evidence type="ECO:0000259" key="3">
    <source>
        <dbReference type="Pfam" id="PF24883"/>
    </source>
</evidence>
<dbReference type="RefSeq" id="XP_056068277.1">
    <property type="nucleotide sequence ID" value="XM_056216721.1"/>
</dbReference>
<keyword evidence="5" id="KW-1185">Reference proteome</keyword>
<dbReference type="InterPro" id="IPR027417">
    <property type="entry name" value="P-loop_NTPase"/>
</dbReference>
<dbReference type="EMBL" id="JAPEUX010000006">
    <property type="protein sequence ID" value="KAJ4349347.1"/>
    <property type="molecule type" value="Genomic_DNA"/>
</dbReference>